<dbReference type="Proteomes" id="UP001359559">
    <property type="component" value="Unassembled WGS sequence"/>
</dbReference>
<keyword evidence="2" id="KW-1185">Reference proteome</keyword>
<proteinExistence type="predicted"/>
<name>A0AAN9I359_CLITE</name>
<dbReference type="EMBL" id="JAYKXN010000008">
    <property type="protein sequence ID" value="KAK7263394.1"/>
    <property type="molecule type" value="Genomic_DNA"/>
</dbReference>
<evidence type="ECO:0000313" key="2">
    <source>
        <dbReference type="Proteomes" id="UP001359559"/>
    </source>
</evidence>
<evidence type="ECO:0000313" key="1">
    <source>
        <dbReference type="EMBL" id="KAK7263394.1"/>
    </source>
</evidence>
<sequence length="92" mass="9755">MSLASPTTHAYSGYLHGKSPPTFDLNLGLGDGEGISFTILVATLAYVFKMRTCSLHSATMSPPPPCDDILSVTSVVDTGKMNSFSINILMNT</sequence>
<accession>A0AAN9I359</accession>
<protein>
    <submittedName>
        <fullName evidence="1">Uncharacterized protein</fullName>
    </submittedName>
</protein>
<organism evidence="1 2">
    <name type="scientific">Clitoria ternatea</name>
    <name type="common">Butterfly pea</name>
    <dbReference type="NCBI Taxonomy" id="43366"/>
    <lineage>
        <taxon>Eukaryota</taxon>
        <taxon>Viridiplantae</taxon>
        <taxon>Streptophyta</taxon>
        <taxon>Embryophyta</taxon>
        <taxon>Tracheophyta</taxon>
        <taxon>Spermatophyta</taxon>
        <taxon>Magnoliopsida</taxon>
        <taxon>eudicotyledons</taxon>
        <taxon>Gunneridae</taxon>
        <taxon>Pentapetalae</taxon>
        <taxon>rosids</taxon>
        <taxon>fabids</taxon>
        <taxon>Fabales</taxon>
        <taxon>Fabaceae</taxon>
        <taxon>Papilionoideae</taxon>
        <taxon>50 kb inversion clade</taxon>
        <taxon>NPAAA clade</taxon>
        <taxon>indigoferoid/millettioid clade</taxon>
        <taxon>Phaseoleae</taxon>
        <taxon>Clitoria</taxon>
    </lineage>
</organism>
<dbReference type="AlphaFoldDB" id="A0AAN9I359"/>
<comment type="caution">
    <text evidence="1">The sequence shown here is derived from an EMBL/GenBank/DDBJ whole genome shotgun (WGS) entry which is preliminary data.</text>
</comment>
<reference evidence="1 2" key="1">
    <citation type="submission" date="2024-01" db="EMBL/GenBank/DDBJ databases">
        <title>The genomes of 5 underutilized Papilionoideae crops provide insights into root nodulation and disease resistance.</title>
        <authorList>
            <person name="Yuan L."/>
        </authorList>
    </citation>
    <scope>NUCLEOTIDE SEQUENCE [LARGE SCALE GENOMIC DNA]</scope>
    <source>
        <strain evidence="1">LY-2023</strain>
        <tissue evidence="1">Leaf</tissue>
    </source>
</reference>
<gene>
    <name evidence="1" type="ORF">RJT34_30983</name>
</gene>